<reference evidence="2" key="1">
    <citation type="submission" date="2020-12" db="EMBL/GenBank/DDBJ databases">
        <title>Sedimentitalea sp. nov., isolated from sand in Incheon.</title>
        <authorList>
            <person name="Kim W."/>
        </authorList>
    </citation>
    <scope>NUCLEOTIDE SEQUENCE</scope>
    <source>
        <strain evidence="2">CAU 1593</strain>
    </source>
</reference>
<feature type="signal peptide" evidence="1">
    <location>
        <begin position="1"/>
        <end position="20"/>
    </location>
</feature>
<sequence>MKRVFLGAVAAMALAIPATAQPTGDLGLIVERASGSLLVVDQSDRAKIGRITGLGDLSHASLVYSPDERFAYVFGRDGGLTKVDILEQSIVNRVMQAGNSIGGAISDDGRFVAVSNYEPGGVRIFDAETLEMVLDIPTQSKTIGLVDIPGTKFVFSLWDAGETWIVDLSAETAEITKIEGMGTNPYDALVTGDGRTYITGLFGDDHLTALDLWQETPEPMPILPGYAEGREGLPVYKMPHLEGWALAGSEFVLPAVGQHEVLWVDARDLTETGRTQTHGQPVFAMARPDGRHVWVNFAHPLNDTIQVIDTVTKQVIHEFKPGPGVLHMEFTPRGREVWLSVRDAGKVMIYDTQTFEKLREIDAESPSGIFFTARAHRTGL</sequence>
<evidence type="ECO:0000256" key="1">
    <source>
        <dbReference type="SAM" id="SignalP"/>
    </source>
</evidence>
<feature type="chain" id="PRO_5035299563" evidence="1">
    <location>
        <begin position="21"/>
        <end position="380"/>
    </location>
</feature>
<proteinExistence type="predicted"/>
<dbReference type="Proteomes" id="UP000619079">
    <property type="component" value="Unassembled WGS sequence"/>
</dbReference>
<dbReference type="PANTHER" id="PTHR47197:SF3">
    <property type="entry name" value="DIHYDRO-HEME D1 DEHYDROGENASE"/>
    <property type="match status" value="1"/>
</dbReference>
<accession>A0A8J7IUM1</accession>
<dbReference type="InterPro" id="IPR051200">
    <property type="entry name" value="Host-pathogen_enzymatic-act"/>
</dbReference>
<organism evidence="2 3">
    <name type="scientific">Sedimentitalea arenosa</name>
    <dbReference type="NCBI Taxonomy" id="2798803"/>
    <lineage>
        <taxon>Bacteria</taxon>
        <taxon>Pseudomonadati</taxon>
        <taxon>Pseudomonadota</taxon>
        <taxon>Alphaproteobacteria</taxon>
        <taxon>Rhodobacterales</taxon>
        <taxon>Paracoccaceae</taxon>
        <taxon>Sedimentitalea</taxon>
    </lineage>
</organism>
<dbReference type="AlphaFoldDB" id="A0A8J7IUM1"/>
<dbReference type="CDD" id="cd20778">
    <property type="entry name" value="8prop_hemeD1_NirF"/>
    <property type="match status" value="1"/>
</dbReference>
<comment type="caution">
    <text evidence="2">The sequence shown here is derived from an EMBL/GenBank/DDBJ whole genome shotgun (WGS) entry which is preliminary data.</text>
</comment>
<evidence type="ECO:0000313" key="3">
    <source>
        <dbReference type="Proteomes" id="UP000619079"/>
    </source>
</evidence>
<dbReference type="EMBL" id="JAELVR010000011">
    <property type="protein sequence ID" value="MBJ6373081.1"/>
    <property type="molecule type" value="Genomic_DNA"/>
</dbReference>
<dbReference type="RefSeq" id="WP_199025958.1">
    <property type="nucleotide sequence ID" value="NZ_JAELVR010000011.1"/>
</dbReference>
<evidence type="ECO:0000313" key="2">
    <source>
        <dbReference type="EMBL" id="MBJ6373081.1"/>
    </source>
</evidence>
<dbReference type="SUPFAM" id="SSF51004">
    <property type="entry name" value="C-terminal (heme d1) domain of cytochrome cd1-nitrite reductase"/>
    <property type="match status" value="1"/>
</dbReference>
<dbReference type="InterPro" id="IPR003143">
    <property type="entry name" value="Cyt_cd1_C_sf"/>
</dbReference>
<dbReference type="InterPro" id="IPR011048">
    <property type="entry name" value="Haem_d1_sf"/>
</dbReference>
<keyword evidence="3" id="KW-1185">Reference proteome</keyword>
<protein>
    <submittedName>
        <fullName evidence="2">Protein nirF</fullName>
    </submittedName>
</protein>
<keyword evidence="1" id="KW-0732">Signal</keyword>
<dbReference type="Pfam" id="PF02239">
    <property type="entry name" value="Cytochrom_D1"/>
    <property type="match status" value="1"/>
</dbReference>
<name>A0A8J7IUM1_9RHOB</name>
<gene>
    <name evidence="2" type="ORF">JF290_16255</name>
</gene>
<dbReference type="Gene3D" id="2.140.10.20">
    <property type="entry name" value="C-terminal (heme d1) domain of cytochrome cd1-nitrite reductase"/>
    <property type="match status" value="1"/>
</dbReference>
<dbReference type="PANTHER" id="PTHR47197">
    <property type="entry name" value="PROTEIN NIRF"/>
    <property type="match status" value="1"/>
</dbReference>